<dbReference type="Proteomes" id="UP000279962">
    <property type="component" value="Chromosome"/>
</dbReference>
<proteinExistence type="predicted"/>
<dbReference type="Pfam" id="PF11363">
    <property type="entry name" value="DUF3164"/>
    <property type="match status" value="1"/>
</dbReference>
<sequence length="205" mass="23413">MNAPIQIPEGFRQDSKGRLVPESSVKAIDIIRDDLVVDLVGQAKAEQERLKKLKAIVFAEIGAFVDLSLKRFEVQIGGNKGNITLYSFDGKYKIVRQIQDTLRFDERLQAAKILIDECIQSWSADSNDHIKTLIMDAFQVDKEGKISTARVLGLRRYDFDDEKWLQAMDAISESINIVDSKRYVRFYERDSEGKYQAISLDFANV</sequence>
<reference evidence="1 2" key="1">
    <citation type="submission" date="2018-10" db="EMBL/GenBank/DDBJ databases">
        <title>The complete genome of Acinetobacter wuhouensis strain WCHAW010062.</title>
        <authorList>
            <person name="Hu Y."/>
            <person name="Long H."/>
            <person name="Feng Y."/>
            <person name="Zong Z."/>
        </authorList>
    </citation>
    <scope>NUCLEOTIDE SEQUENCE [LARGE SCALE GENOMIC DNA]</scope>
    <source>
        <strain evidence="1 2">WCHAW010062</strain>
    </source>
</reference>
<accession>A0A3G2T4F9</accession>
<organism evidence="1 2">
    <name type="scientific">Acinetobacter wuhouensis</name>
    <dbReference type="NCBI Taxonomy" id="1879050"/>
    <lineage>
        <taxon>Bacteria</taxon>
        <taxon>Pseudomonadati</taxon>
        <taxon>Pseudomonadota</taxon>
        <taxon>Gammaproteobacteria</taxon>
        <taxon>Moraxellales</taxon>
        <taxon>Moraxellaceae</taxon>
        <taxon>Acinetobacter</taxon>
    </lineage>
</organism>
<name>A0A3G2T4F9_9GAMM</name>
<dbReference type="RefSeq" id="WP_087553776.1">
    <property type="nucleotide sequence ID" value="NZ_CP033133.1"/>
</dbReference>
<dbReference type="AlphaFoldDB" id="A0A3G2T4F9"/>
<evidence type="ECO:0000313" key="2">
    <source>
        <dbReference type="Proteomes" id="UP000279962"/>
    </source>
</evidence>
<protein>
    <submittedName>
        <fullName evidence="1">DUF3164 family protein</fullName>
    </submittedName>
</protein>
<evidence type="ECO:0000313" key="1">
    <source>
        <dbReference type="EMBL" id="AYO54941.1"/>
    </source>
</evidence>
<dbReference type="InterPro" id="IPR021505">
    <property type="entry name" value="Phage_B3_Orf6"/>
</dbReference>
<dbReference type="EMBL" id="CP033133">
    <property type="protein sequence ID" value="AYO54941.1"/>
    <property type="molecule type" value="Genomic_DNA"/>
</dbReference>
<gene>
    <name evidence="1" type="ORF">CDG68_15340</name>
</gene>